<dbReference type="PANTHER" id="PTHR36835">
    <property type="entry name" value="CYTOCHROME BO(3) UBIQUINOL OXIDASE SUBUNIT 4"/>
    <property type="match status" value="1"/>
</dbReference>
<evidence type="ECO:0000256" key="6">
    <source>
        <dbReference type="ARBA" id="ARBA00022475"/>
    </source>
</evidence>
<evidence type="ECO:0000256" key="7">
    <source>
        <dbReference type="ARBA" id="ARBA00022692"/>
    </source>
</evidence>
<keyword evidence="9 17" id="KW-1133">Transmembrane helix</keyword>
<dbReference type="OrthoDB" id="2375888at2"/>
<comment type="function">
    <text evidence="12">Cytochrome bo(3) ubiquinol terminal oxidase is the component of the aerobic respiratory chain of E.coli that predominates when cells are grown at high aeration. Has proton pump activity across the membrane in addition to electron transfer, pumping 2 protons/electron.</text>
</comment>
<dbReference type="GO" id="GO:0005886">
    <property type="term" value="C:plasma membrane"/>
    <property type="evidence" value="ECO:0007669"/>
    <property type="project" value="UniProtKB-SubCell"/>
</dbReference>
<proteinExistence type="inferred from homology"/>
<evidence type="ECO:0000313" key="19">
    <source>
        <dbReference type="Proteomes" id="UP000199046"/>
    </source>
</evidence>
<evidence type="ECO:0000256" key="17">
    <source>
        <dbReference type="SAM" id="Phobius"/>
    </source>
</evidence>
<sequence length="111" mass="12205">MSNQHHSQESHDHGSVKSYTTGLILSIILTVIPFGLVMTGALSAMTTLAAIMIMAVVQIVVQVVYFLHLDEGSGPRWNMVSLWFTILIVGIVVVGSVWIMFHLNHNLMVGM</sequence>
<keyword evidence="5" id="KW-0813">Transport</keyword>
<dbReference type="GO" id="GO:0019646">
    <property type="term" value="P:aerobic electron transport chain"/>
    <property type="evidence" value="ECO:0007669"/>
    <property type="project" value="TreeGrafter"/>
</dbReference>
<protein>
    <recommendedName>
        <fullName evidence="4">Cytochrome bo(3) ubiquinol oxidase subunit 4</fullName>
    </recommendedName>
    <alternativeName>
        <fullName evidence="16">Cytochrome o ubiquinol oxidase subunit 4</fullName>
    </alternativeName>
    <alternativeName>
        <fullName evidence="13">Oxidase bo(3) subunit 4</fullName>
    </alternativeName>
    <alternativeName>
        <fullName evidence="14">Ubiquinol oxidase polypeptide IV</fullName>
    </alternativeName>
    <alternativeName>
        <fullName evidence="15">Ubiquinol oxidase subunit 4</fullName>
    </alternativeName>
</protein>
<feature type="transmembrane region" description="Helical" evidence="17">
    <location>
        <begin position="80"/>
        <end position="101"/>
    </location>
</feature>
<dbReference type="RefSeq" id="WP_090130846.1">
    <property type="nucleotide sequence ID" value="NZ_FOLY01000002.1"/>
</dbReference>
<dbReference type="InterPro" id="IPR005171">
    <property type="entry name" value="Cyt_c_oxidase_su4_prok"/>
</dbReference>
<name>A0A1I1HFU2_9GAMM</name>
<evidence type="ECO:0000256" key="15">
    <source>
        <dbReference type="ARBA" id="ARBA00031887"/>
    </source>
</evidence>
<evidence type="ECO:0000256" key="14">
    <source>
        <dbReference type="ARBA" id="ARBA00030211"/>
    </source>
</evidence>
<dbReference type="GO" id="GO:0015078">
    <property type="term" value="F:proton transmembrane transporter activity"/>
    <property type="evidence" value="ECO:0007669"/>
    <property type="project" value="TreeGrafter"/>
</dbReference>
<evidence type="ECO:0000256" key="1">
    <source>
        <dbReference type="ARBA" id="ARBA00004651"/>
    </source>
</evidence>
<evidence type="ECO:0000256" key="4">
    <source>
        <dbReference type="ARBA" id="ARBA00014689"/>
    </source>
</evidence>
<organism evidence="18 19">
    <name type="scientific">Kushneria avicenniae</name>
    <dbReference type="NCBI Taxonomy" id="402385"/>
    <lineage>
        <taxon>Bacteria</taxon>
        <taxon>Pseudomonadati</taxon>
        <taxon>Pseudomonadota</taxon>
        <taxon>Gammaproteobacteria</taxon>
        <taxon>Oceanospirillales</taxon>
        <taxon>Halomonadaceae</taxon>
        <taxon>Kushneria</taxon>
    </lineage>
</organism>
<evidence type="ECO:0000256" key="5">
    <source>
        <dbReference type="ARBA" id="ARBA00022448"/>
    </source>
</evidence>
<dbReference type="InterPro" id="IPR050968">
    <property type="entry name" value="Cytochrome_c_oxidase_bac_sub4"/>
</dbReference>
<dbReference type="GO" id="GO:0009486">
    <property type="term" value="F:cytochrome bo3 ubiquinol oxidase activity"/>
    <property type="evidence" value="ECO:0007669"/>
    <property type="project" value="InterPro"/>
</dbReference>
<evidence type="ECO:0000256" key="11">
    <source>
        <dbReference type="ARBA" id="ARBA00023136"/>
    </source>
</evidence>
<evidence type="ECO:0000256" key="16">
    <source>
        <dbReference type="ARBA" id="ARBA00032185"/>
    </source>
</evidence>
<comment type="subcellular location">
    <subcellularLocation>
        <location evidence="1">Cell membrane</location>
        <topology evidence="1">Multi-pass membrane protein</topology>
    </subcellularLocation>
</comment>
<comment type="subunit">
    <text evidence="3">Heterooctamer of two A chains, two B chains, two C chains and two D chains.</text>
</comment>
<reference evidence="19" key="1">
    <citation type="submission" date="2016-10" db="EMBL/GenBank/DDBJ databases">
        <authorList>
            <person name="Varghese N."/>
            <person name="Submissions S."/>
        </authorList>
    </citation>
    <scope>NUCLEOTIDE SEQUENCE [LARGE SCALE GENOMIC DNA]</scope>
    <source>
        <strain evidence="19">DSM 23439</strain>
    </source>
</reference>
<evidence type="ECO:0000313" key="18">
    <source>
        <dbReference type="EMBL" id="SFC22887.1"/>
    </source>
</evidence>
<dbReference type="InterPro" id="IPR014210">
    <property type="entry name" value="Cyt_o_ubiqinol_oxidase_su4"/>
</dbReference>
<dbReference type="Proteomes" id="UP000199046">
    <property type="component" value="Unassembled WGS sequence"/>
</dbReference>
<dbReference type="STRING" id="402385.SAMN05421848_0674"/>
<keyword evidence="6" id="KW-1003">Cell membrane</keyword>
<keyword evidence="8" id="KW-0249">Electron transport</keyword>
<accession>A0A1I1HFU2</accession>
<feature type="transmembrane region" description="Helical" evidence="17">
    <location>
        <begin position="48"/>
        <end position="68"/>
    </location>
</feature>
<dbReference type="AlphaFoldDB" id="A0A1I1HFU2"/>
<evidence type="ECO:0000256" key="9">
    <source>
        <dbReference type="ARBA" id="ARBA00022989"/>
    </source>
</evidence>
<keyword evidence="19" id="KW-1185">Reference proteome</keyword>
<keyword evidence="10" id="KW-0560">Oxidoreductase</keyword>
<evidence type="ECO:0000256" key="2">
    <source>
        <dbReference type="ARBA" id="ARBA00008079"/>
    </source>
</evidence>
<comment type="similarity">
    <text evidence="2">Belongs to the cytochrome c oxidase bacterial subunit 4 family.</text>
</comment>
<dbReference type="GO" id="GO:0009319">
    <property type="term" value="C:cytochrome o ubiquinol oxidase complex"/>
    <property type="evidence" value="ECO:0007669"/>
    <property type="project" value="TreeGrafter"/>
</dbReference>
<evidence type="ECO:0000256" key="8">
    <source>
        <dbReference type="ARBA" id="ARBA00022982"/>
    </source>
</evidence>
<evidence type="ECO:0000256" key="3">
    <source>
        <dbReference type="ARBA" id="ARBA00011700"/>
    </source>
</evidence>
<dbReference type="GO" id="GO:0015990">
    <property type="term" value="P:electron transport coupled proton transport"/>
    <property type="evidence" value="ECO:0007669"/>
    <property type="project" value="InterPro"/>
</dbReference>
<dbReference type="Pfam" id="PF03626">
    <property type="entry name" value="COX4_pro"/>
    <property type="match status" value="1"/>
</dbReference>
<evidence type="ECO:0000256" key="12">
    <source>
        <dbReference type="ARBA" id="ARBA00025694"/>
    </source>
</evidence>
<evidence type="ECO:0000256" key="10">
    <source>
        <dbReference type="ARBA" id="ARBA00023002"/>
    </source>
</evidence>
<dbReference type="NCBIfam" id="TIGR02847">
    <property type="entry name" value="CyoD"/>
    <property type="match status" value="1"/>
</dbReference>
<keyword evidence="7 17" id="KW-0812">Transmembrane</keyword>
<dbReference type="PANTHER" id="PTHR36835:SF1">
    <property type="entry name" value="CYTOCHROME BO(3) UBIQUINOL OXIDASE SUBUNIT 4"/>
    <property type="match status" value="1"/>
</dbReference>
<evidence type="ECO:0000256" key="13">
    <source>
        <dbReference type="ARBA" id="ARBA00030071"/>
    </source>
</evidence>
<dbReference type="EMBL" id="FOLY01000002">
    <property type="protein sequence ID" value="SFC22887.1"/>
    <property type="molecule type" value="Genomic_DNA"/>
</dbReference>
<feature type="transmembrane region" description="Helical" evidence="17">
    <location>
        <begin position="21"/>
        <end position="42"/>
    </location>
</feature>
<keyword evidence="11 17" id="KW-0472">Membrane</keyword>
<gene>
    <name evidence="18" type="ORF">SAMN05421848_0674</name>
</gene>